<dbReference type="Proteomes" id="UP001477443">
    <property type="component" value="Chromosome"/>
</dbReference>
<keyword evidence="1" id="KW-0436">Ligase</keyword>
<dbReference type="SUPFAM" id="SSF141000">
    <property type="entry name" value="Glu-tRNAGln amidotransferase C subunit"/>
    <property type="match status" value="1"/>
</dbReference>
<accession>A0ABZ2RWN6</accession>
<evidence type="ECO:0000313" key="1">
    <source>
        <dbReference type="EMBL" id="WXL29226.1"/>
    </source>
</evidence>
<dbReference type="EMBL" id="CP148067">
    <property type="protein sequence ID" value="WXL29226.1"/>
    <property type="molecule type" value="Genomic_DNA"/>
</dbReference>
<dbReference type="EC" id="6.3.5.-" evidence="1"/>
<dbReference type="InterPro" id="IPR036113">
    <property type="entry name" value="Asp/Glu-ADT_sf_sub_c"/>
</dbReference>
<reference evidence="1" key="1">
    <citation type="submission" date="2024-03" db="EMBL/GenBank/DDBJ databases">
        <title>Complete genome sequence of Mycoplasma felifaucium Z921 isolated from the trachea of a cheetah.</title>
        <authorList>
            <person name="Spergser J."/>
        </authorList>
    </citation>
    <scope>NUCLEOTIDE SEQUENCE [LARGE SCALE GENOMIC DNA]</scope>
    <source>
        <strain evidence="1">Z921</strain>
    </source>
</reference>
<gene>
    <name evidence="1" type="ORF">WG617_01060</name>
</gene>
<dbReference type="Pfam" id="PF02686">
    <property type="entry name" value="GatC"/>
    <property type="match status" value="1"/>
</dbReference>
<dbReference type="InterPro" id="IPR003837">
    <property type="entry name" value="GatC"/>
</dbReference>
<name>A0ABZ2RWN6_9BACT</name>
<protein>
    <submittedName>
        <fullName evidence="1">Asp-tRNA(Asn)/Glu-tRNA(Gln) amidotransferase subunit GatC</fullName>
        <ecNumber evidence="1">6.3.5.-</ecNumber>
    </submittedName>
</protein>
<dbReference type="GO" id="GO:0016874">
    <property type="term" value="F:ligase activity"/>
    <property type="evidence" value="ECO:0007669"/>
    <property type="project" value="UniProtKB-KW"/>
</dbReference>
<proteinExistence type="predicted"/>
<sequence length="101" mass="11733">MKQITKEELKTIVKSIELETNEAVLEDILKLWNQLGARLDQLNEFDLTNVKPLSHLYETPVVDFLREDIVDQDLVKISKQDLLNNAAEHDEDYIITNKVVK</sequence>
<keyword evidence="2" id="KW-1185">Reference proteome</keyword>
<organism evidence="1 2">
    <name type="scientific">Mycoplasmopsis felifaucium</name>
    <dbReference type="NCBI Taxonomy" id="35768"/>
    <lineage>
        <taxon>Bacteria</taxon>
        <taxon>Bacillati</taxon>
        <taxon>Mycoplasmatota</taxon>
        <taxon>Mycoplasmoidales</taxon>
        <taxon>Metamycoplasmataceae</taxon>
        <taxon>Mycoplasmopsis</taxon>
    </lineage>
</organism>
<dbReference type="RefSeq" id="WP_338822846.1">
    <property type="nucleotide sequence ID" value="NZ_CP148067.1"/>
</dbReference>
<evidence type="ECO:0000313" key="2">
    <source>
        <dbReference type="Proteomes" id="UP001477443"/>
    </source>
</evidence>